<evidence type="ECO:0000256" key="3">
    <source>
        <dbReference type="ARBA" id="ARBA00023163"/>
    </source>
</evidence>
<reference evidence="5 8" key="2">
    <citation type="journal article" date="2019" name="Emerg. Microbes Infect.">
        <title>Comprehensive subspecies identification of 175 nontuberculous mycobacteria species based on 7547 genomic profiles.</title>
        <authorList>
            <person name="Matsumoto Y."/>
            <person name="Kinjo T."/>
            <person name="Motooka D."/>
            <person name="Nabeya D."/>
            <person name="Jung N."/>
            <person name="Uechi K."/>
            <person name="Horii T."/>
            <person name="Iida T."/>
            <person name="Fujita J."/>
            <person name="Nakamura S."/>
        </authorList>
    </citation>
    <scope>NUCLEOTIDE SEQUENCE [LARGE SCALE GENOMIC DNA]</scope>
    <source>
        <strain evidence="5 8">JCM 6377</strain>
    </source>
</reference>
<dbReference type="InterPro" id="IPR036388">
    <property type="entry name" value="WH-like_DNA-bd_sf"/>
</dbReference>
<dbReference type="PRINTS" id="PR00038">
    <property type="entry name" value="HTHLUXR"/>
</dbReference>
<dbReference type="SMART" id="SM00421">
    <property type="entry name" value="HTH_LUXR"/>
    <property type="match status" value="1"/>
</dbReference>
<dbReference type="InterPro" id="IPR059106">
    <property type="entry name" value="WHD_MalT"/>
</dbReference>
<dbReference type="PROSITE" id="PS50043">
    <property type="entry name" value="HTH_LUXR_2"/>
    <property type="match status" value="1"/>
</dbReference>
<accession>A0A2A7MWF7</accession>
<keyword evidence="3" id="KW-0804">Transcription</keyword>
<comment type="caution">
    <text evidence="6">The sequence shown here is derived from an EMBL/GenBank/DDBJ whole genome shotgun (WGS) entry which is preliminary data.</text>
</comment>
<feature type="domain" description="HTH luxR-type" evidence="4">
    <location>
        <begin position="685"/>
        <end position="750"/>
    </location>
</feature>
<dbReference type="GO" id="GO:0006355">
    <property type="term" value="P:regulation of DNA-templated transcription"/>
    <property type="evidence" value="ECO:0007669"/>
    <property type="project" value="InterPro"/>
</dbReference>
<dbReference type="SUPFAM" id="SSF52540">
    <property type="entry name" value="P-loop containing nucleoside triphosphate hydrolases"/>
    <property type="match status" value="1"/>
</dbReference>
<dbReference type="EMBL" id="BLKS01000003">
    <property type="protein sequence ID" value="GFG54904.1"/>
    <property type="molecule type" value="Genomic_DNA"/>
</dbReference>
<dbReference type="Pfam" id="PF25873">
    <property type="entry name" value="WHD_MalT"/>
    <property type="match status" value="1"/>
</dbReference>
<keyword evidence="2" id="KW-0238">DNA-binding</keyword>
<dbReference type="Pfam" id="PF00196">
    <property type="entry name" value="GerE"/>
    <property type="match status" value="1"/>
</dbReference>
<reference evidence="5" key="3">
    <citation type="submission" date="2020-02" db="EMBL/GenBank/DDBJ databases">
        <authorList>
            <person name="Matsumoto Y."/>
            <person name="Motooka D."/>
            <person name="Nakamura S."/>
        </authorList>
    </citation>
    <scope>NUCLEOTIDE SEQUENCE</scope>
    <source>
        <strain evidence="5">JCM 6377</strain>
    </source>
</reference>
<dbReference type="EMBL" id="PDCP01000037">
    <property type="protein sequence ID" value="PEG36162.1"/>
    <property type="molecule type" value="Genomic_DNA"/>
</dbReference>
<dbReference type="CDD" id="cd06170">
    <property type="entry name" value="LuxR_C_like"/>
    <property type="match status" value="1"/>
</dbReference>
<evidence type="ECO:0000313" key="5">
    <source>
        <dbReference type="EMBL" id="GFG54904.1"/>
    </source>
</evidence>
<dbReference type="InterPro" id="IPR000792">
    <property type="entry name" value="Tscrpt_reg_LuxR_C"/>
</dbReference>
<evidence type="ECO:0000259" key="4">
    <source>
        <dbReference type="PROSITE" id="PS50043"/>
    </source>
</evidence>
<dbReference type="Proteomes" id="UP000465302">
    <property type="component" value="Unassembled WGS sequence"/>
</dbReference>
<dbReference type="InterPro" id="IPR011990">
    <property type="entry name" value="TPR-like_helical_dom_sf"/>
</dbReference>
<gene>
    <name evidence="6" type="ORF">CQY20_19915</name>
    <name evidence="5" type="ORF">MAGR_63450</name>
</gene>
<evidence type="ECO:0000256" key="2">
    <source>
        <dbReference type="ARBA" id="ARBA00023125"/>
    </source>
</evidence>
<sequence>MIASDDRSDNERAVLLATKLHIPAIGGELVTRSALLDVLSAGRFGKLTLLSAPVGWGKTTLLAQWASGEDEDHRFAWLSLDSSDNDPVWFWMYVVAALQTVSPGVGARAVELLRMAADPVQVVLPTLLNDLDSIGRPIVLILDDYHVVVNRAVHEQMAFVIGRLPPNLRVVFATRSDPILPLARLRASGDLVEMRSEDLRFGVSEAGHLLNDVFGLELSEADVALLHQRTEGWAAGLYLAALSLTGRPDVAAFIRTFAGDNRHIVDYLMAEVLDRQSPQIRRFLLHTSVLPRFSGALCDAVLQDCDSASVLAEMERENLFVVPLDMSRNWYRYHHLFGELLRAELHRSEPELVAGLHQRAAAWFEGEGLPDEAIRHLIDAGDIEKSADLIAADWYNEVNGGGLSTVSGWLDLLPDEAVAADPRLSTIRAWIALNLGEFETARSWIEMVESTGADDTVQSDCISIQLMALRLVYAFKTGDANTAVELARRAIDLDFAEAPQARSAARVTYGAALYFAGSIDEARAALQQAVHLTEQLGDRRHRIYALGYLALIAAEAGQLETAEREIRRATGVGTDPTGSEHFIDAAVALAVAIVLDVRGDSAAAADAAALAVGLARKSAGILELAKALSIRAKILTDLGDAETALANRDEANALLRGCADVAIPRTVESRAGQGGGVAVTARNDPWAVPEELTSKELEVLGLLATRLSRREIGQRLYVSLNTVKTHQRALYRKLGVDSRNAAVARARELGLL</sequence>
<protein>
    <submittedName>
        <fullName evidence="6">Helix-turn-helix transcriptional regulator</fullName>
    </submittedName>
</protein>
<name>A0A2A7MWF7_MYCAG</name>
<dbReference type="SUPFAM" id="SSF46894">
    <property type="entry name" value="C-terminal effector domain of the bipartite response regulators"/>
    <property type="match status" value="1"/>
</dbReference>
<dbReference type="PANTHER" id="PTHR44688">
    <property type="entry name" value="DNA-BINDING TRANSCRIPTIONAL ACTIVATOR DEVR_DOSR"/>
    <property type="match status" value="1"/>
</dbReference>
<dbReference type="AlphaFoldDB" id="A0A2A7MWF7"/>
<dbReference type="Gene3D" id="1.25.40.10">
    <property type="entry name" value="Tetratricopeptide repeat domain"/>
    <property type="match status" value="1"/>
</dbReference>
<keyword evidence="1" id="KW-0805">Transcription regulation</keyword>
<dbReference type="GO" id="GO:0003677">
    <property type="term" value="F:DNA binding"/>
    <property type="evidence" value="ECO:0007669"/>
    <property type="project" value="UniProtKB-KW"/>
</dbReference>
<dbReference type="OrthoDB" id="136365at2"/>
<dbReference type="SUPFAM" id="SSF48452">
    <property type="entry name" value="TPR-like"/>
    <property type="match status" value="2"/>
</dbReference>
<dbReference type="Proteomes" id="UP000220914">
    <property type="component" value="Unassembled WGS sequence"/>
</dbReference>
<dbReference type="InterPro" id="IPR027417">
    <property type="entry name" value="P-loop_NTPase"/>
</dbReference>
<evidence type="ECO:0000313" key="6">
    <source>
        <dbReference type="EMBL" id="PEG36162.1"/>
    </source>
</evidence>
<evidence type="ECO:0000313" key="7">
    <source>
        <dbReference type="Proteomes" id="UP000220914"/>
    </source>
</evidence>
<organism evidence="6 7">
    <name type="scientific">Mycolicibacterium agri</name>
    <name type="common">Mycobacterium agri</name>
    <dbReference type="NCBI Taxonomy" id="36811"/>
    <lineage>
        <taxon>Bacteria</taxon>
        <taxon>Bacillati</taxon>
        <taxon>Actinomycetota</taxon>
        <taxon>Actinomycetes</taxon>
        <taxon>Mycobacteriales</taxon>
        <taxon>Mycobacteriaceae</taxon>
        <taxon>Mycolicibacterium</taxon>
    </lineage>
</organism>
<dbReference type="InterPro" id="IPR016032">
    <property type="entry name" value="Sig_transdc_resp-reg_C-effctor"/>
</dbReference>
<keyword evidence="7" id="KW-1185">Reference proteome</keyword>
<proteinExistence type="predicted"/>
<dbReference type="Gene3D" id="1.10.10.10">
    <property type="entry name" value="Winged helix-like DNA-binding domain superfamily/Winged helix DNA-binding domain"/>
    <property type="match status" value="1"/>
</dbReference>
<dbReference type="PANTHER" id="PTHR44688:SF16">
    <property type="entry name" value="DNA-BINDING TRANSCRIPTIONAL ACTIVATOR DEVR_DOSR"/>
    <property type="match status" value="1"/>
</dbReference>
<evidence type="ECO:0000256" key="1">
    <source>
        <dbReference type="ARBA" id="ARBA00023015"/>
    </source>
</evidence>
<reference evidence="6 7" key="1">
    <citation type="submission" date="2017-10" db="EMBL/GenBank/DDBJ databases">
        <title>The new phylogeny of genus Mycobacterium.</title>
        <authorList>
            <person name="Tortoli E."/>
            <person name="Trovato A."/>
            <person name="Cirillo D.M."/>
        </authorList>
    </citation>
    <scope>NUCLEOTIDE SEQUENCE [LARGE SCALE GENOMIC DNA]</scope>
    <source>
        <strain evidence="6 7">CCUG37673</strain>
    </source>
</reference>
<evidence type="ECO:0000313" key="8">
    <source>
        <dbReference type="Proteomes" id="UP000465302"/>
    </source>
</evidence>